<accession>A0A024Q8D9</accession>
<evidence type="ECO:0000313" key="2">
    <source>
        <dbReference type="EMBL" id="CDQ38206.1"/>
    </source>
</evidence>
<reference evidence="2 3" key="1">
    <citation type="submission" date="2014-03" db="EMBL/GenBank/DDBJ databases">
        <authorList>
            <person name="Urmite Genomes U."/>
        </authorList>
    </citation>
    <scope>NUCLEOTIDE SEQUENCE [LARGE SCALE GENOMIC DNA]</scope>
    <source>
        <strain evidence="2 3">Vm-5</strain>
    </source>
</reference>
<sequence>MTKAIHTDKAPAALGPYSQAIQAGDFLYVSGQVGIDPNTGEIVEGIEAQTKQVLTNIQAILTEAGTDFSKAVKFTIYLKSMEDFATINEIYGSYLSEPYPARATIEVSQLPKHALVEMDVTVYTNA</sequence>
<dbReference type="CDD" id="cd00448">
    <property type="entry name" value="YjgF_YER057c_UK114_family"/>
    <property type="match status" value="1"/>
</dbReference>
<dbReference type="GO" id="GO:0005829">
    <property type="term" value="C:cytosol"/>
    <property type="evidence" value="ECO:0007669"/>
    <property type="project" value="TreeGrafter"/>
</dbReference>
<dbReference type="PANTHER" id="PTHR11803">
    <property type="entry name" value="2-IMINOBUTANOATE/2-IMINOPROPANOATE DEAMINASE RIDA"/>
    <property type="match status" value="1"/>
</dbReference>
<dbReference type="InterPro" id="IPR019897">
    <property type="entry name" value="RidA_CS"/>
</dbReference>
<dbReference type="InterPro" id="IPR035959">
    <property type="entry name" value="RutC-like_sf"/>
</dbReference>
<dbReference type="SUPFAM" id="SSF55298">
    <property type="entry name" value="YjgF-like"/>
    <property type="match status" value="1"/>
</dbReference>
<dbReference type="Gene3D" id="3.30.1330.40">
    <property type="entry name" value="RutC-like"/>
    <property type="match status" value="1"/>
</dbReference>
<dbReference type="Proteomes" id="UP000028875">
    <property type="component" value="Unassembled WGS sequence"/>
</dbReference>
<dbReference type="InterPro" id="IPR006056">
    <property type="entry name" value="RidA"/>
</dbReference>
<keyword evidence="3" id="KW-1185">Reference proteome</keyword>
<evidence type="ECO:0000256" key="1">
    <source>
        <dbReference type="ARBA" id="ARBA00010552"/>
    </source>
</evidence>
<dbReference type="STRING" id="1462526.BN990_00473"/>
<dbReference type="AlphaFoldDB" id="A0A024Q8D9"/>
<reference evidence="3" key="2">
    <citation type="submission" date="2014-05" db="EMBL/GenBank/DDBJ databases">
        <title>Draft genome sequence of Virgibacillus massiliensis Vm-5.</title>
        <authorList>
            <person name="Khelaifia S."/>
            <person name="Croce O."/>
            <person name="Lagier J.C."/>
            <person name="Raoult D."/>
        </authorList>
    </citation>
    <scope>NUCLEOTIDE SEQUENCE [LARGE SCALE GENOMIC DNA]</scope>
    <source>
        <strain evidence="3">Vm-5</strain>
    </source>
</reference>
<dbReference type="EMBL" id="CCDP010000001">
    <property type="protein sequence ID" value="CDQ38206.1"/>
    <property type="molecule type" value="Genomic_DNA"/>
</dbReference>
<evidence type="ECO:0000313" key="3">
    <source>
        <dbReference type="Proteomes" id="UP000028875"/>
    </source>
</evidence>
<dbReference type="Pfam" id="PF01042">
    <property type="entry name" value="Ribonuc_L-PSP"/>
    <property type="match status" value="1"/>
</dbReference>
<comment type="caution">
    <text evidence="2">The sequence shown here is derived from an EMBL/GenBank/DDBJ whole genome shotgun (WGS) entry which is preliminary data.</text>
</comment>
<dbReference type="RefSeq" id="WP_038242078.1">
    <property type="nucleotide sequence ID" value="NZ_BNER01000001.1"/>
</dbReference>
<gene>
    <name evidence="2" type="primary">yabJ</name>
    <name evidence="2" type="ORF">BN990_00473</name>
</gene>
<comment type="similarity">
    <text evidence="1">Belongs to the RutC family.</text>
</comment>
<dbReference type="GO" id="GO:0019239">
    <property type="term" value="F:deaminase activity"/>
    <property type="evidence" value="ECO:0007669"/>
    <property type="project" value="TreeGrafter"/>
</dbReference>
<organism evidence="2 3">
    <name type="scientific">Virgibacillus massiliensis</name>
    <dbReference type="NCBI Taxonomy" id="1462526"/>
    <lineage>
        <taxon>Bacteria</taxon>
        <taxon>Bacillati</taxon>
        <taxon>Bacillota</taxon>
        <taxon>Bacilli</taxon>
        <taxon>Bacillales</taxon>
        <taxon>Bacillaceae</taxon>
        <taxon>Virgibacillus</taxon>
    </lineage>
</organism>
<protein>
    <submittedName>
        <fullName evidence="2">Enamine/imine deaminase</fullName>
    </submittedName>
</protein>
<dbReference type="PANTHER" id="PTHR11803:SF39">
    <property type="entry name" value="2-IMINOBUTANOATE_2-IMINOPROPANOATE DEAMINASE"/>
    <property type="match status" value="1"/>
</dbReference>
<dbReference type="eggNOG" id="COG0251">
    <property type="taxonomic scope" value="Bacteria"/>
</dbReference>
<dbReference type="OrthoDB" id="9803101at2"/>
<name>A0A024Q8D9_9BACI</name>
<dbReference type="NCBIfam" id="TIGR00004">
    <property type="entry name" value="Rid family detoxifying hydrolase"/>
    <property type="match status" value="1"/>
</dbReference>
<proteinExistence type="inferred from homology"/>
<dbReference type="PROSITE" id="PS01094">
    <property type="entry name" value="UPF0076"/>
    <property type="match status" value="1"/>
</dbReference>
<dbReference type="InterPro" id="IPR006175">
    <property type="entry name" value="YjgF/YER057c/UK114"/>
</dbReference>
<dbReference type="FunFam" id="3.30.1330.40:FF:000001">
    <property type="entry name" value="L-PSP family endoribonuclease"/>
    <property type="match status" value="1"/>
</dbReference>